<keyword evidence="3" id="KW-1185">Reference proteome</keyword>
<dbReference type="EMBL" id="WTVS01000094">
    <property type="protein sequence ID" value="NMG00719.1"/>
    <property type="molecule type" value="Genomic_DNA"/>
</dbReference>
<dbReference type="Gene3D" id="3.20.20.30">
    <property type="entry name" value="Luciferase-like domain"/>
    <property type="match status" value="1"/>
</dbReference>
<dbReference type="CDD" id="cd01097">
    <property type="entry name" value="Tetrahydromethanopterin_reductase"/>
    <property type="match status" value="1"/>
</dbReference>
<evidence type="ECO:0000259" key="1">
    <source>
        <dbReference type="Pfam" id="PF00296"/>
    </source>
</evidence>
<dbReference type="Pfam" id="PF00296">
    <property type="entry name" value="Bac_luciferase"/>
    <property type="match status" value="1"/>
</dbReference>
<keyword evidence="2" id="KW-0560">Oxidoreductase</keyword>
<proteinExistence type="predicted"/>
<sequence length="289" mass="32232">MRFVLQLGFSNYRNYTAIAHAAEAAGWSWLSMPDSLFFPRLTESDYPYAETSTIRQYLEHSDFIEPFVAMSTMAAVTQRIRFYPGVMKVPVRQPLILAKALSSLAVISNGRVALGAGLSPWKEDFVYNGADFERRGELMDECIAVLRGAMSGEFFEFHGKHHDFGPLRMRPVPEQPVPILIGGHSKPALRRAARLGDGWVSANTDLPTLKDLIAEINGYRAEFGTAGREFQFHGIDFAARTVDDFKRLAEVGVTDAGVLPWDVRSDPTDLQGQLDAVRRFGDEVIAKMD</sequence>
<dbReference type="EC" id="1.-.-.-" evidence="2"/>
<protein>
    <submittedName>
        <fullName evidence="2">TIGR03619 family F420-dependent LLM class oxidoreductase</fullName>
        <ecNumber evidence="2">1.-.-.-</ecNumber>
    </submittedName>
</protein>
<dbReference type="PANTHER" id="PTHR30011">
    <property type="entry name" value="ALKANESULFONATE MONOOXYGENASE-RELATED"/>
    <property type="match status" value="1"/>
</dbReference>
<reference evidence="2 3" key="1">
    <citation type="submission" date="2019-12" db="EMBL/GenBank/DDBJ databases">
        <title>Comparative genomics gives insights into the taxonomy of the Azoarcus-Aromatoleum group and reveals separate origins of nif in the plant-associated Azoarcus and non-plant-associated Aromatoleum sub-groups.</title>
        <authorList>
            <person name="Lafos M."/>
            <person name="Maluk M."/>
            <person name="Batista M."/>
            <person name="Junghare M."/>
            <person name="Carmona M."/>
            <person name="Faoro H."/>
            <person name="Cruz L.M."/>
            <person name="Battistoni F."/>
            <person name="De Souza E."/>
            <person name="Pedrosa F."/>
            <person name="Chen W.-M."/>
            <person name="Poole P.S."/>
            <person name="Dixon R.A."/>
            <person name="James E.K."/>
        </authorList>
    </citation>
    <scope>NUCLEOTIDE SEQUENCE [LARGE SCALE GENOMIC DNA]</scope>
    <source>
        <strain evidence="2 3">T</strain>
    </source>
</reference>
<evidence type="ECO:0000313" key="2">
    <source>
        <dbReference type="EMBL" id="NMG00719.1"/>
    </source>
</evidence>
<name>A0ABX1NNU6_9RHOO</name>
<dbReference type="NCBIfam" id="TIGR03619">
    <property type="entry name" value="F420_Rv2161c"/>
    <property type="match status" value="1"/>
</dbReference>
<organism evidence="2 3">
    <name type="scientific">Aromatoleum toluolicum</name>
    <dbReference type="NCBI Taxonomy" id="90060"/>
    <lineage>
        <taxon>Bacteria</taxon>
        <taxon>Pseudomonadati</taxon>
        <taxon>Pseudomonadota</taxon>
        <taxon>Betaproteobacteria</taxon>
        <taxon>Rhodocyclales</taxon>
        <taxon>Rhodocyclaceae</taxon>
        <taxon>Aromatoleum</taxon>
    </lineage>
</organism>
<feature type="domain" description="Luciferase-like" evidence="1">
    <location>
        <begin position="11"/>
        <end position="230"/>
    </location>
</feature>
<dbReference type="InterPro" id="IPR011251">
    <property type="entry name" value="Luciferase-like_dom"/>
</dbReference>
<comment type="caution">
    <text evidence="2">The sequence shown here is derived from an EMBL/GenBank/DDBJ whole genome shotgun (WGS) entry which is preliminary data.</text>
</comment>
<dbReference type="RefSeq" id="WP_169143233.1">
    <property type="nucleotide sequence ID" value="NZ_WTVS01000094.1"/>
</dbReference>
<dbReference type="SUPFAM" id="SSF51679">
    <property type="entry name" value="Bacterial luciferase-like"/>
    <property type="match status" value="1"/>
</dbReference>
<gene>
    <name evidence="2" type="ORF">GPA27_25380</name>
</gene>
<dbReference type="Proteomes" id="UP000634522">
    <property type="component" value="Unassembled WGS sequence"/>
</dbReference>
<dbReference type="PANTHER" id="PTHR30011:SF32">
    <property type="entry name" value="CONSERVED PROTEIN"/>
    <property type="match status" value="1"/>
</dbReference>
<dbReference type="GO" id="GO:0016491">
    <property type="term" value="F:oxidoreductase activity"/>
    <property type="evidence" value="ECO:0007669"/>
    <property type="project" value="UniProtKB-KW"/>
</dbReference>
<evidence type="ECO:0000313" key="3">
    <source>
        <dbReference type="Proteomes" id="UP000634522"/>
    </source>
</evidence>
<dbReference type="InterPro" id="IPR019921">
    <property type="entry name" value="Lucif-like_OxRdtase_Rv2161c"/>
</dbReference>
<dbReference type="InterPro" id="IPR036661">
    <property type="entry name" value="Luciferase-like_sf"/>
</dbReference>
<dbReference type="InterPro" id="IPR051260">
    <property type="entry name" value="Diverse_substr_monoxygenases"/>
</dbReference>
<accession>A0ABX1NNU6</accession>